<name>A0ABT6A280_9ACTN</name>
<dbReference type="RefSeq" id="WP_276108287.1">
    <property type="nucleotide sequence ID" value="NZ_JARJBB010000003.1"/>
</dbReference>
<accession>A0ABT6A280</accession>
<sequence>MLPVAGVAAVLALAGTPMLASADPQPTGGTTGATPPSAVEDYAYPNADQIQHDQGIKLIKGDGHITLATCGDSAQQIKVLTVQGPSGDTQGAYCFKASAKTGYLTLELPRVFALETADHPISADLRPQADPSAPTKTVTVDKNAYQSVGEGAAGGSPAVLLELRVTG</sequence>
<evidence type="ECO:0000313" key="3">
    <source>
        <dbReference type="Proteomes" id="UP001221150"/>
    </source>
</evidence>
<organism evidence="2 3">
    <name type="scientific">Streptomyces tropicalis</name>
    <dbReference type="NCBI Taxonomy" id="3034234"/>
    <lineage>
        <taxon>Bacteria</taxon>
        <taxon>Bacillati</taxon>
        <taxon>Actinomycetota</taxon>
        <taxon>Actinomycetes</taxon>
        <taxon>Kitasatosporales</taxon>
        <taxon>Streptomycetaceae</taxon>
        <taxon>Streptomyces</taxon>
    </lineage>
</organism>
<dbReference type="Proteomes" id="UP001221150">
    <property type="component" value="Unassembled WGS sequence"/>
</dbReference>
<keyword evidence="1" id="KW-0732">Signal</keyword>
<protein>
    <recommendedName>
        <fullName evidence="4">Secreted protein</fullName>
    </recommendedName>
</protein>
<comment type="caution">
    <text evidence="2">The sequence shown here is derived from an EMBL/GenBank/DDBJ whole genome shotgun (WGS) entry which is preliminary data.</text>
</comment>
<evidence type="ECO:0008006" key="4">
    <source>
        <dbReference type="Google" id="ProtNLM"/>
    </source>
</evidence>
<keyword evidence="3" id="KW-1185">Reference proteome</keyword>
<evidence type="ECO:0000256" key="1">
    <source>
        <dbReference type="SAM" id="SignalP"/>
    </source>
</evidence>
<evidence type="ECO:0000313" key="2">
    <source>
        <dbReference type="EMBL" id="MDF3298748.1"/>
    </source>
</evidence>
<dbReference type="EMBL" id="JARJBB010000003">
    <property type="protein sequence ID" value="MDF3298748.1"/>
    <property type="molecule type" value="Genomic_DNA"/>
</dbReference>
<reference evidence="2 3" key="1">
    <citation type="submission" date="2023-03" db="EMBL/GenBank/DDBJ databases">
        <title>Draft genome sequence of Streptomyces sp. K1PA1 isolated from peat swamp forest in Thailand.</title>
        <authorList>
            <person name="Klaysubun C."/>
            <person name="Duangmal K."/>
        </authorList>
    </citation>
    <scope>NUCLEOTIDE SEQUENCE [LARGE SCALE GENOMIC DNA]</scope>
    <source>
        <strain evidence="2 3">K1PA1</strain>
    </source>
</reference>
<feature type="signal peptide" evidence="1">
    <location>
        <begin position="1"/>
        <end position="22"/>
    </location>
</feature>
<proteinExistence type="predicted"/>
<feature type="chain" id="PRO_5045526062" description="Secreted protein" evidence="1">
    <location>
        <begin position="23"/>
        <end position="167"/>
    </location>
</feature>
<gene>
    <name evidence="2" type="ORF">P3H78_08905</name>
</gene>